<proteinExistence type="predicted"/>
<keyword evidence="2" id="KW-1003">Cell membrane</keyword>
<feature type="transmembrane region" description="Helical" evidence="6">
    <location>
        <begin position="203"/>
        <end position="221"/>
    </location>
</feature>
<name>A0A239L8W2_9FIRM</name>
<dbReference type="InterPro" id="IPR001851">
    <property type="entry name" value="ABC_transp_permease"/>
</dbReference>
<reference evidence="7 8" key="1">
    <citation type="submission" date="2017-06" db="EMBL/GenBank/DDBJ databases">
        <authorList>
            <person name="Kim H.J."/>
            <person name="Triplett B.A."/>
        </authorList>
    </citation>
    <scope>NUCLEOTIDE SEQUENCE [LARGE SCALE GENOMIC DNA]</scope>
    <source>
        <strain evidence="7 8">SCA</strain>
    </source>
</reference>
<keyword evidence="8" id="KW-1185">Reference proteome</keyword>
<keyword evidence="5 6" id="KW-0472">Membrane</keyword>
<organism evidence="7 8">
    <name type="scientific">Anaerovirgula multivorans</name>
    <dbReference type="NCBI Taxonomy" id="312168"/>
    <lineage>
        <taxon>Bacteria</taxon>
        <taxon>Bacillati</taxon>
        <taxon>Bacillota</taxon>
        <taxon>Clostridia</taxon>
        <taxon>Peptostreptococcales</taxon>
        <taxon>Natronincolaceae</taxon>
        <taxon>Anaerovirgula</taxon>
    </lineage>
</organism>
<feature type="transmembrane region" description="Helical" evidence="6">
    <location>
        <begin position="141"/>
        <end position="161"/>
    </location>
</feature>
<feature type="transmembrane region" description="Helical" evidence="6">
    <location>
        <begin position="173"/>
        <end position="191"/>
    </location>
</feature>
<evidence type="ECO:0000256" key="3">
    <source>
        <dbReference type="ARBA" id="ARBA00022692"/>
    </source>
</evidence>
<evidence type="ECO:0000256" key="2">
    <source>
        <dbReference type="ARBA" id="ARBA00022475"/>
    </source>
</evidence>
<dbReference type="GO" id="GO:0022857">
    <property type="term" value="F:transmembrane transporter activity"/>
    <property type="evidence" value="ECO:0007669"/>
    <property type="project" value="InterPro"/>
</dbReference>
<keyword evidence="4 6" id="KW-1133">Transmembrane helix</keyword>
<keyword evidence="3 6" id="KW-0812">Transmembrane</keyword>
<sequence length="237" mass="25880">MIASIVIGFLGTNLYQLVFMVGYGTVITPFNEDTLLTRGIGVRSMLDCMHFKTLFAGAMPIKIGNTEGSLVPIIIVLILATIVYFISRSRIGYHMKAVGEDLAIAEKLGIDVDKTRRISIVISTILAAIAHIMFVQDLGVINVYSGHLNLDIFSAAALLAGGATFKKVTIKNAFVGIILFHTLFIVSPLAGQNLFKNPALGEYFRSFIAYGTIVFALMLNLKYEKVRKTTIAANIKE</sequence>
<feature type="transmembrane region" description="Helical" evidence="6">
    <location>
        <begin position="118"/>
        <end position="135"/>
    </location>
</feature>
<evidence type="ECO:0000256" key="6">
    <source>
        <dbReference type="SAM" id="Phobius"/>
    </source>
</evidence>
<comment type="subcellular location">
    <subcellularLocation>
        <location evidence="1">Cell membrane</location>
        <topology evidence="1">Multi-pass membrane protein</topology>
    </subcellularLocation>
</comment>
<evidence type="ECO:0000256" key="4">
    <source>
        <dbReference type="ARBA" id="ARBA00022989"/>
    </source>
</evidence>
<dbReference type="GO" id="GO:0005886">
    <property type="term" value="C:plasma membrane"/>
    <property type="evidence" value="ECO:0007669"/>
    <property type="project" value="UniProtKB-SubCell"/>
</dbReference>
<evidence type="ECO:0000256" key="1">
    <source>
        <dbReference type="ARBA" id="ARBA00004651"/>
    </source>
</evidence>
<dbReference type="PANTHER" id="PTHR32196:SF15">
    <property type="entry name" value="SUGAR ABC TRANSPORTER PERMEASE PROTEIN"/>
    <property type="match status" value="1"/>
</dbReference>
<dbReference type="AlphaFoldDB" id="A0A239L8W2"/>
<feature type="transmembrane region" description="Helical" evidence="6">
    <location>
        <begin position="69"/>
        <end position="86"/>
    </location>
</feature>
<gene>
    <name evidence="7" type="ORF">SAMN05446037_10664</name>
</gene>
<dbReference type="Proteomes" id="UP000198304">
    <property type="component" value="Unassembled WGS sequence"/>
</dbReference>
<evidence type="ECO:0000313" key="7">
    <source>
        <dbReference type="EMBL" id="SNT26099.1"/>
    </source>
</evidence>
<evidence type="ECO:0000256" key="5">
    <source>
        <dbReference type="ARBA" id="ARBA00023136"/>
    </source>
</evidence>
<accession>A0A239L8W2</accession>
<protein>
    <submittedName>
        <fullName evidence="7">Branched-chain amino acid transport system / permease component</fullName>
    </submittedName>
</protein>
<dbReference type="Pfam" id="PF02653">
    <property type="entry name" value="BPD_transp_2"/>
    <property type="match status" value="1"/>
</dbReference>
<dbReference type="EMBL" id="FZOJ01000066">
    <property type="protein sequence ID" value="SNT26099.1"/>
    <property type="molecule type" value="Genomic_DNA"/>
</dbReference>
<evidence type="ECO:0000313" key="8">
    <source>
        <dbReference type="Proteomes" id="UP000198304"/>
    </source>
</evidence>
<dbReference type="PANTHER" id="PTHR32196">
    <property type="entry name" value="ABC TRANSPORTER PERMEASE PROTEIN YPHD-RELATED-RELATED"/>
    <property type="match status" value="1"/>
</dbReference>